<dbReference type="Gene3D" id="3.30.390.30">
    <property type="match status" value="1"/>
</dbReference>
<evidence type="ECO:0000259" key="3">
    <source>
        <dbReference type="Pfam" id="PF02852"/>
    </source>
</evidence>
<feature type="domain" description="Pyridine nucleotide-disulphide oxidoreductase dimerisation" evidence="3">
    <location>
        <begin position="161"/>
        <end position="236"/>
    </location>
</feature>
<dbReference type="GO" id="GO:0050660">
    <property type="term" value="F:flavin adenine dinucleotide binding"/>
    <property type="evidence" value="ECO:0007669"/>
    <property type="project" value="TreeGrafter"/>
</dbReference>
<proteinExistence type="predicted"/>
<dbReference type="Pfam" id="PF02852">
    <property type="entry name" value="Pyr_redox_dim"/>
    <property type="match status" value="1"/>
</dbReference>
<feature type="non-terminal residue" evidence="5">
    <location>
        <position position="1"/>
    </location>
</feature>
<name>X0Y7P6_9ZZZZ</name>
<dbReference type="Pfam" id="PF07992">
    <property type="entry name" value="Pyr_redox_2"/>
    <property type="match status" value="1"/>
</dbReference>
<evidence type="ECO:0000256" key="2">
    <source>
        <dbReference type="ARBA" id="ARBA00022827"/>
    </source>
</evidence>
<organism evidence="5">
    <name type="scientific">marine sediment metagenome</name>
    <dbReference type="NCBI Taxonomy" id="412755"/>
    <lineage>
        <taxon>unclassified sequences</taxon>
        <taxon>metagenomes</taxon>
        <taxon>ecological metagenomes</taxon>
    </lineage>
</organism>
<comment type="caution">
    <text evidence="5">The sequence shown here is derived from an EMBL/GenBank/DDBJ whole genome shotgun (WGS) entry which is preliminary data.</text>
</comment>
<dbReference type="GO" id="GO:0003955">
    <property type="term" value="F:NAD(P)H dehydrogenase (quinone) activity"/>
    <property type="evidence" value="ECO:0007669"/>
    <property type="project" value="TreeGrafter"/>
</dbReference>
<feature type="domain" description="FAD/NAD(P)-binding" evidence="4">
    <location>
        <begin position="1"/>
        <end position="139"/>
    </location>
</feature>
<dbReference type="PANTHER" id="PTHR43014">
    <property type="entry name" value="MERCURIC REDUCTASE"/>
    <property type="match status" value="1"/>
</dbReference>
<gene>
    <name evidence="5" type="ORF">S01H1_75842</name>
</gene>
<dbReference type="Gene3D" id="3.50.50.60">
    <property type="entry name" value="FAD/NAD(P)-binding domain"/>
    <property type="match status" value="2"/>
</dbReference>
<dbReference type="PRINTS" id="PR00411">
    <property type="entry name" value="PNDRDTASEI"/>
</dbReference>
<feature type="non-terminal residue" evidence="5">
    <location>
        <position position="237"/>
    </location>
</feature>
<evidence type="ECO:0000313" key="5">
    <source>
        <dbReference type="EMBL" id="GAG51894.1"/>
    </source>
</evidence>
<accession>X0Y7P6</accession>
<keyword evidence="1" id="KW-0285">Flavoprotein</keyword>
<dbReference type="InterPro" id="IPR004099">
    <property type="entry name" value="Pyr_nucl-diS_OxRdtase_dimer"/>
</dbReference>
<sequence>CELAQSFARLGSKVTQIEMASRIMIREDEEISEVARISLEQDGVEVLIGHKALRCECEDGNKFIVVERDGVERRIEFDTLLCAVGRIARLTGYGLEELGIKTRNTIVTNEYLETLYPNIFAAGDVAGPYQFTHTASHQAWYATVNALFGDLKKFKVDYSVIPWATFIEPEIARVGLNEQEARDQDVPYEVTRYEFDDLDRAITDSTTHGFVKVLTVPGKDRILGAAIVGEHAADLLA</sequence>
<dbReference type="InterPro" id="IPR036188">
    <property type="entry name" value="FAD/NAD-bd_sf"/>
</dbReference>
<dbReference type="InterPro" id="IPR023753">
    <property type="entry name" value="FAD/NAD-binding_dom"/>
</dbReference>
<dbReference type="AlphaFoldDB" id="X0Y7P6"/>
<evidence type="ECO:0008006" key="6">
    <source>
        <dbReference type="Google" id="ProtNLM"/>
    </source>
</evidence>
<keyword evidence="2" id="KW-0274">FAD</keyword>
<dbReference type="SUPFAM" id="SSF51905">
    <property type="entry name" value="FAD/NAD(P)-binding domain"/>
    <property type="match status" value="1"/>
</dbReference>
<protein>
    <recommendedName>
        <fullName evidence="6">FAD/NAD(P)-binding domain-containing protein</fullName>
    </recommendedName>
</protein>
<evidence type="ECO:0000259" key="4">
    <source>
        <dbReference type="Pfam" id="PF07992"/>
    </source>
</evidence>
<dbReference type="PANTHER" id="PTHR43014:SF2">
    <property type="entry name" value="MERCURIC REDUCTASE"/>
    <property type="match status" value="1"/>
</dbReference>
<dbReference type="PRINTS" id="PR00368">
    <property type="entry name" value="FADPNR"/>
</dbReference>
<reference evidence="5" key="1">
    <citation type="journal article" date="2014" name="Front. Microbiol.">
        <title>High frequency of phylogenetically diverse reductive dehalogenase-homologous genes in deep subseafloor sedimentary metagenomes.</title>
        <authorList>
            <person name="Kawai M."/>
            <person name="Futagami T."/>
            <person name="Toyoda A."/>
            <person name="Takaki Y."/>
            <person name="Nishi S."/>
            <person name="Hori S."/>
            <person name="Arai W."/>
            <person name="Tsubouchi T."/>
            <person name="Morono Y."/>
            <person name="Uchiyama I."/>
            <person name="Ito T."/>
            <person name="Fujiyama A."/>
            <person name="Inagaki F."/>
            <person name="Takami H."/>
        </authorList>
    </citation>
    <scope>NUCLEOTIDE SEQUENCE</scope>
    <source>
        <strain evidence="5">Expedition CK06-06</strain>
    </source>
</reference>
<evidence type="ECO:0000256" key="1">
    <source>
        <dbReference type="ARBA" id="ARBA00022630"/>
    </source>
</evidence>
<dbReference type="InterPro" id="IPR016156">
    <property type="entry name" value="FAD/NAD-linked_Rdtase_dimer_sf"/>
</dbReference>
<dbReference type="EMBL" id="BARS01050850">
    <property type="protein sequence ID" value="GAG51894.1"/>
    <property type="molecule type" value="Genomic_DNA"/>
</dbReference>